<comment type="function">
    <text evidence="12">Produces ATP from ADP in the presence of a proton gradient across the membrane. The catalytic sites are hosted primarily by the beta subunits.</text>
</comment>
<dbReference type="SUPFAM" id="SSF52540">
    <property type="entry name" value="P-loop containing nucleoside triphosphate hydrolases"/>
    <property type="match status" value="1"/>
</dbReference>
<dbReference type="PANTHER" id="PTHR15184">
    <property type="entry name" value="ATP SYNTHASE"/>
    <property type="match status" value="1"/>
</dbReference>
<dbReference type="SMART" id="SM00382">
    <property type="entry name" value="AAA"/>
    <property type="match status" value="1"/>
</dbReference>
<dbReference type="Pfam" id="PF02874">
    <property type="entry name" value="ATP-synt_ab_N"/>
    <property type="match status" value="1"/>
</dbReference>
<comment type="similarity">
    <text evidence="2 12">Belongs to the ATPase alpha/beta chains family.</text>
</comment>
<dbReference type="CDD" id="cd18115">
    <property type="entry name" value="ATP-synt_F1_beta_N"/>
    <property type="match status" value="1"/>
</dbReference>
<dbReference type="EMBL" id="PEYD01000052">
    <property type="protein sequence ID" value="PIS39278.1"/>
    <property type="molecule type" value="Genomic_DNA"/>
</dbReference>
<dbReference type="InterPro" id="IPR055190">
    <property type="entry name" value="ATP-synt_VA_C"/>
</dbReference>
<evidence type="ECO:0000256" key="9">
    <source>
        <dbReference type="ARBA" id="ARBA00023136"/>
    </source>
</evidence>
<evidence type="ECO:0000256" key="5">
    <source>
        <dbReference type="ARBA" id="ARBA00022781"/>
    </source>
</evidence>
<name>A0A2H0YLB9_9BACT</name>
<dbReference type="GO" id="GO:0046933">
    <property type="term" value="F:proton-transporting ATP synthase activity, rotational mechanism"/>
    <property type="evidence" value="ECO:0007669"/>
    <property type="project" value="UniProtKB-UniRule"/>
</dbReference>
<comment type="subcellular location">
    <subcellularLocation>
        <location evidence="12">Cell membrane</location>
        <topology evidence="12">Peripheral membrane protein</topology>
    </subcellularLocation>
    <subcellularLocation>
        <location evidence="1">Membrane</location>
        <topology evidence="1">Peripheral membrane protein</topology>
    </subcellularLocation>
</comment>
<dbReference type="PANTHER" id="PTHR15184:SF71">
    <property type="entry name" value="ATP SYNTHASE SUBUNIT BETA, MITOCHONDRIAL"/>
    <property type="match status" value="1"/>
</dbReference>
<keyword evidence="12" id="KW-1003">Cell membrane</keyword>
<evidence type="ECO:0000256" key="2">
    <source>
        <dbReference type="ARBA" id="ARBA00008936"/>
    </source>
</evidence>
<dbReference type="Pfam" id="PF00006">
    <property type="entry name" value="ATP-synt_ab"/>
    <property type="match status" value="1"/>
</dbReference>
<dbReference type="FunFam" id="3.40.50.300:FF:001630">
    <property type="entry name" value="ATP synthase subunit beta"/>
    <property type="match status" value="1"/>
</dbReference>
<dbReference type="InterPro" id="IPR027417">
    <property type="entry name" value="P-loop_NTPase"/>
</dbReference>
<comment type="caution">
    <text evidence="14">The sequence shown here is derived from an EMBL/GenBank/DDBJ whole genome shotgun (WGS) entry which is preliminary data.</text>
</comment>
<dbReference type="Gene3D" id="3.40.50.300">
    <property type="entry name" value="P-loop containing nucleotide triphosphate hydrolases"/>
    <property type="match status" value="1"/>
</dbReference>
<evidence type="ECO:0000256" key="11">
    <source>
        <dbReference type="ARBA" id="ARBA00023310"/>
    </source>
</evidence>
<keyword evidence="7 12" id="KW-1278">Translocase</keyword>
<keyword evidence="10 12" id="KW-0139">CF(1)</keyword>
<dbReference type="Gene3D" id="1.10.1140.10">
    <property type="entry name" value="Bovine Mitochondrial F1-atpase, Atp Synthase Beta Chain, Chain D, domain 3"/>
    <property type="match status" value="1"/>
</dbReference>
<dbReference type="FunFam" id="1.10.1140.10:FF:000005">
    <property type="entry name" value="ATP synthase subunit beta"/>
    <property type="match status" value="1"/>
</dbReference>
<evidence type="ECO:0000256" key="4">
    <source>
        <dbReference type="ARBA" id="ARBA00022741"/>
    </source>
</evidence>
<dbReference type="CDD" id="cd18110">
    <property type="entry name" value="ATP-synt_F1_beta_C"/>
    <property type="match status" value="1"/>
</dbReference>
<keyword evidence="8 12" id="KW-0406">Ion transport</keyword>
<dbReference type="InterPro" id="IPR005722">
    <property type="entry name" value="ATP_synth_F1_bsu"/>
</dbReference>
<dbReference type="Pfam" id="PF22919">
    <property type="entry name" value="ATP-synt_VA_C"/>
    <property type="match status" value="1"/>
</dbReference>
<dbReference type="InterPro" id="IPR004100">
    <property type="entry name" value="ATPase_F1/V1/A1_a/bsu_N"/>
</dbReference>
<evidence type="ECO:0000256" key="8">
    <source>
        <dbReference type="ARBA" id="ARBA00023065"/>
    </source>
</evidence>
<organism evidence="14 15">
    <name type="scientific">Candidatus Nealsonbacteria bacterium CG08_land_8_20_14_0_20_38_20</name>
    <dbReference type="NCBI Taxonomy" id="1974705"/>
    <lineage>
        <taxon>Bacteria</taxon>
        <taxon>Candidatus Nealsoniibacteriota</taxon>
    </lineage>
</organism>
<protein>
    <recommendedName>
        <fullName evidence="12">ATP synthase subunit beta</fullName>
        <ecNumber evidence="12">7.1.2.2</ecNumber>
    </recommendedName>
    <alternativeName>
        <fullName evidence="12">ATP synthase F1 sector subunit beta</fullName>
    </alternativeName>
    <alternativeName>
        <fullName evidence="12">F-ATPase subunit beta</fullName>
    </alternativeName>
</protein>
<keyword evidence="6 12" id="KW-0067">ATP-binding</keyword>
<dbReference type="SUPFAM" id="SSF50615">
    <property type="entry name" value="N-terminal domain of alpha and beta subunits of F1 ATP synthase"/>
    <property type="match status" value="1"/>
</dbReference>
<accession>A0A2H0YLB9</accession>
<dbReference type="CDD" id="cd01133">
    <property type="entry name" value="F1-ATPase_beta_CD"/>
    <property type="match status" value="1"/>
</dbReference>
<dbReference type="GO" id="GO:0045259">
    <property type="term" value="C:proton-transporting ATP synthase complex"/>
    <property type="evidence" value="ECO:0007669"/>
    <property type="project" value="UniProtKB-KW"/>
</dbReference>
<dbReference type="Gene3D" id="2.40.10.170">
    <property type="match status" value="1"/>
</dbReference>
<evidence type="ECO:0000313" key="14">
    <source>
        <dbReference type="EMBL" id="PIS39278.1"/>
    </source>
</evidence>
<dbReference type="HAMAP" id="MF_01347">
    <property type="entry name" value="ATP_synth_beta_bact"/>
    <property type="match status" value="1"/>
</dbReference>
<dbReference type="SUPFAM" id="SSF47917">
    <property type="entry name" value="C-terminal domain of alpha and beta subunits of F1 ATP synthase"/>
    <property type="match status" value="1"/>
</dbReference>
<dbReference type="GO" id="GO:0005524">
    <property type="term" value="F:ATP binding"/>
    <property type="evidence" value="ECO:0007669"/>
    <property type="project" value="UniProtKB-UniRule"/>
</dbReference>
<gene>
    <name evidence="12" type="primary">atpD</name>
    <name evidence="14" type="ORF">COT33_02770</name>
</gene>
<dbReference type="EC" id="7.1.2.2" evidence="12"/>
<sequence>MAKIIQILGPVVDVEFEGKIPQILNALAVKRKGLVLEVEQDLGEGRVRCLAMGPTEGLKRGDEVVDTESQIKVPVGDAALGRVFNVLGKPIDDKGEIKTKEFWSIYRKAPNLTEQKTKIEVLETGLKAIDLLAPISKGGKAGLFGGAGVGKTVLIQELIRNIAEVHKGYSVFTGIGERSREGNDILLEMERSGVLKKCAFVFGQMNETPGVRFRVGFTGLTMAEYFRDVEKKDVLLFMDNVFRFVLAGAEVSALLGRIPSQTGYQPTLFSEMSELQERITSTELGSITSIQAVYVPADDLTDPGVVSVFAHLDSSIVLSREIADLGIYPAVDPLESDSKILDPKMVGEEHYFVANEVRRILKRYRELRDIISILGIEELSEEDKILVQRARKIQRFLSQPFHVAEIFTGKKGAYVSLKDTVEDFKKIISGELDSKREEEFYMRGRIE</sequence>
<dbReference type="InterPro" id="IPR036121">
    <property type="entry name" value="ATPase_F1/V1/A1_a/bsu_N_sf"/>
</dbReference>
<evidence type="ECO:0000256" key="3">
    <source>
        <dbReference type="ARBA" id="ARBA00022448"/>
    </source>
</evidence>
<keyword evidence="4 12" id="KW-0547">Nucleotide-binding</keyword>
<keyword evidence="5 12" id="KW-0375">Hydrogen ion transport</keyword>
<evidence type="ECO:0000256" key="1">
    <source>
        <dbReference type="ARBA" id="ARBA00004170"/>
    </source>
</evidence>
<keyword evidence="9 12" id="KW-0472">Membrane</keyword>
<evidence type="ECO:0000313" key="15">
    <source>
        <dbReference type="Proteomes" id="UP000230088"/>
    </source>
</evidence>
<evidence type="ECO:0000256" key="10">
    <source>
        <dbReference type="ARBA" id="ARBA00023196"/>
    </source>
</evidence>
<evidence type="ECO:0000256" key="12">
    <source>
        <dbReference type="HAMAP-Rule" id="MF_01347"/>
    </source>
</evidence>
<dbReference type="InterPro" id="IPR000194">
    <property type="entry name" value="ATPase_F1/V1/A1_a/bsu_nucl-bd"/>
</dbReference>
<feature type="domain" description="AAA+ ATPase" evidence="13">
    <location>
        <begin position="137"/>
        <end position="315"/>
    </location>
</feature>
<dbReference type="AlphaFoldDB" id="A0A2H0YLB9"/>
<dbReference type="NCBIfam" id="TIGR01039">
    <property type="entry name" value="atpD"/>
    <property type="match status" value="1"/>
</dbReference>
<evidence type="ECO:0000256" key="6">
    <source>
        <dbReference type="ARBA" id="ARBA00022840"/>
    </source>
</evidence>
<feature type="binding site" evidence="12">
    <location>
        <begin position="145"/>
        <end position="152"/>
    </location>
    <ligand>
        <name>ATP</name>
        <dbReference type="ChEBI" id="CHEBI:30616"/>
    </ligand>
</feature>
<keyword evidence="11 12" id="KW-0066">ATP synthesis</keyword>
<dbReference type="InterPro" id="IPR050053">
    <property type="entry name" value="ATPase_alpha/beta_chains"/>
</dbReference>
<dbReference type="GO" id="GO:0005886">
    <property type="term" value="C:plasma membrane"/>
    <property type="evidence" value="ECO:0007669"/>
    <property type="project" value="UniProtKB-SubCell"/>
</dbReference>
<evidence type="ECO:0000256" key="7">
    <source>
        <dbReference type="ARBA" id="ARBA00022967"/>
    </source>
</evidence>
<dbReference type="InterPro" id="IPR024034">
    <property type="entry name" value="ATPase_F1/V1_b/a_C"/>
</dbReference>
<dbReference type="InterPro" id="IPR003593">
    <property type="entry name" value="AAA+_ATPase"/>
</dbReference>
<reference evidence="15" key="1">
    <citation type="submission" date="2017-09" db="EMBL/GenBank/DDBJ databases">
        <title>Depth-based differentiation of microbial function through sediment-hosted aquifers and enrichment of novel symbionts in the deep terrestrial subsurface.</title>
        <authorList>
            <person name="Probst A.J."/>
            <person name="Ladd B."/>
            <person name="Jarett J.K."/>
            <person name="Geller-Mcgrath D.E."/>
            <person name="Sieber C.M.K."/>
            <person name="Emerson J.B."/>
            <person name="Anantharaman K."/>
            <person name="Thomas B.C."/>
            <person name="Malmstrom R."/>
            <person name="Stieglmeier M."/>
            <person name="Klingl A."/>
            <person name="Woyke T."/>
            <person name="Ryan C.M."/>
            <person name="Banfield J.F."/>
        </authorList>
    </citation>
    <scope>NUCLEOTIDE SEQUENCE [LARGE SCALE GENOMIC DNA]</scope>
</reference>
<dbReference type="Proteomes" id="UP000230088">
    <property type="component" value="Unassembled WGS sequence"/>
</dbReference>
<proteinExistence type="inferred from homology"/>
<comment type="catalytic activity">
    <reaction evidence="12">
        <text>ATP + H2O + 4 H(+)(in) = ADP + phosphate + 5 H(+)(out)</text>
        <dbReference type="Rhea" id="RHEA:57720"/>
        <dbReference type="ChEBI" id="CHEBI:15377"/>
        <dbReference type="ChEBI" id="CHEBI:15378"/>
        <dbReference type="ChEBI" id="CHEBI:30616"/>
        <dbReference type="ChEBI" id="CHEBI:43474"/>
        <dbReference type="ChEBI" id="CHEBI:456216"/>
        <dbReference type="EC" id="7.1.2.2"/>
    </reaction>
</comment>
<keyword evidence="3 12" id="KW-0813">Transport</keyword>
<evidence type="ECO:0000259" key="13">
    <source>
        <dbReference type="SMART" id="SM00382"/>
    </source>
</evidence>